<feature type="coiled-coil region" evidence="5">
    <location>
        <begin position="373"/>
        <end position="400"/>
    </location>
</feature>
<keyword evidence="8" id="KW-1185">Reference proteome</keyword>
<feature type="region of interest" description="Disordered" evidence="6">
    <location>
        <begin position="873"/>
        <end position="998"/>
    </location>
</feature>
<evidence type="ECO:0000256" key="1">
    <source>
        <dbReference type="ARBA" id="ARBA00005805"/>
    </source>
</evidence>
<comment type="function">
    <text evidence="4">Required for assembly of dynein regulatory complex (DRC) and inner dynein arm (IDA) complexes, which are responsible for ciliary beat regulation, thereby playing a central role in motility in cilia and flagella. Probably acts together with CCDC40 to form a molecular ruler that determines the 96 nanometer (nm) repeat length and arrangements of components in cilia and flagella. Not required for outer dynein arm complexes assembly.</text>
</comment>
<accession>A0AAE1KX91</accession>
<evidence type="ECO:0000313" key="7">
    <source>
        <dbReference type="EMBL" id="KAK3887438.1"/>
    </source>
</evidence>
<evidence type="ECO:0000313" key="8">
    <source>
        <dbReference type="Proteomes" id="UP001286313"/>
    </source>
</evidence>
<sequence length="998" mass="112364">MEAALEFALANPGLGLLLLDEGNRRLAEDVEHLRQDVSRAYDTWRSETEAHTRNTERVTDMTQMLSNMQALVSAHQRDVEDEIQKERVAGSEAEGIVRQCRKRQAELEELQEASQLLESHAQQRRQELEELQRNVNGDTGLLQELLDELARAEDDNLLLLQYSAQDASKIKDLSVVLERTSADAATAECELSGAQGETAAAQAVLDQLGAAFLQAAAHRDLLLTQWEATLTHLYQTAAHHSNCIEDCVAVEEKLGILRHETEKEKEILSEVERSCQEVIQGRQVVEEEAQWVAGQLQATTTTTANIQAQLWGLENALVKVNKELEECEARVKQQRGLVTEKEAWQASLLQRTNTAHDNLNLNTDLLMSAHDTIHSLQTMLKETEATMRGLTKQMEHVSKSEQQHRQAVDQWHQQEATVKGEVSALMATKARYLTYSQELISRQDKLRELLHRQEGEMEGLRRQLHHLTHDHNNNEADSDQPSRLELLQQRLQEATSATVTLNRQLTALKTVRGREQGCVRELEKTREQLQSDLATIKMNTTSAERERVRLSNCREEVRVEVSLTQLHLQRQVQQLRVVVGRAAHLTQHKTNVSKMVGEQIESVKERVRATERTVRGLEAELHCLTLQLHNITTTLLHLRNKYDKIKRSLDTQEDQDVSTTQVFLKLAHERAGLQEAGDLLDCEVRQAEQEVEALQQVVALVSIEAHQYRSTLHNIIHHSEEEQTRVELEESLAALDEETLIWQAVLEEEQTALKGAEARQREVVVQVGAVEELLREKSVHLRAVDREAQTHRTKAAHARQATTTLIHRTRHLSHLQGDIELRLAAERLRTVHSLLGEAVSCYPEATQAALLYCQQAGIPPLTLPSLSRRDAFGSRSSLGTLQSSRSSSRSSGRTESRGSRRVGRSSVSPSGGDWWKVGTVDGGRHSSLSSTHSHDSGRSGSPQHHHPLSPSLSSSSPTPLAQTQPAKIKLMTPVFPAKEPRRNQYVGKKLHKRPNIHL</sequence>
<feature type="coiled-coil region" evidence="5">
    <location>
        <begin position="93"/>
        <end position="148"/>
    </location>
</feature>
<dbReference type="GO" id="GO:0060287">
    <property type="term" value="P:epithelial cilium movement involved in determination of left/right asymmetry"/>
    <property type="evidence" value="ECO:0007669"/>
    <property type="project" value="TreeGrafter"/>
</dbReference>
<dbReference type="EMBL" id="JAWQEG010000630">
    <property type="protein sequence ID" value="KAK3887438.1"/>
    <property type="molecule type" value="Genomic_DNA"/>
</dbReference>
<feature type="coiled-coil region" evidence="5">
    <location>
        <begin position="310"/>
        <end position="337"/>
    </location>
</feature>
<dbReference type="InterPro" id="IPR033290">
    <property type="entry name" value="CCDC39"/>
</dbReference>
<dbReference type="GO" id="GO:0060285">
    <property type="term" value="P:cilium-dependent cell motility"/>
    <property type="evidence" value="ECO:0007669"/>
    <property type="project" value="TreeGrafter"/>
</dbReference>
<gene>
    <name evidence="7" type="ORF">Pcinc_008441</name>
</gene>
<reference evidence="7" key="1">
    <citation type="submission" date="2023-10" db="EMBL/GenBank/DDBJ databases">
        <title>Genome assemblies of two species of porcelain crab, Petrolisthes cinctipes and Petrolisthes manimaculis (Anomura: Porcellanidae).</title>
        <authorList>
            <person name="Angst P."/>
        </authorList>
    </citation>
    <scope>NUCLEOTIDE SEQUENCE</scope>
    <source>
        <strain evidence="7">PB745_01</strain>
        <tissue evidence="7">Gill</tissue>
    </source>
</reference>
<evidence type="ECO:0000256" key="5">
    <source>
        <dbReference type="SAM" id="Coils"/>
    </source>
</evidence>
<feature type="compositionally biased region" description="Basic residues" evidence="6">
    <location>
        <begin position="988"/>
        <end position="998"/>
    </location>
</feature>
<dbReference type="GO" id="GO:0036159">
    <property type="term" value="P:inner dynein arm assembly"/>
    <property type="evidence" value="ECO:0007669"/>
    <property type="project" value="InterPro"/>
</dbReference>
<dbReference type="GO" id="GO:0005576">
    <property type="term" value="C:extracellular region"/>
    <property type="evidence" value="ECO:0007669"/>
    <property type="project" value="GOC"/>
</dbReference>
<feature type="coiled-coil region" evidence="5">
    <location>
        <begin position="443"/>
        <end position="546"/>
    </location>
</feature>
<comment type="caution">
    <text evidence="7">The sequence shown here is derived from an EMBL/GenBank/DDBJ whole genome shotgun (WGS) entry which is preliminary data.</text>
</comment>
<evidence type="ECO:0000256" key="4">
    <source>
        <dbReference type="ARBA" id="ARBA00045182"/>
    </source>
</evidence>
<feature type="compositionally biased region" description="Low complexity" evidence="6">
    <location>
        <begin position="938"/>
        <end position="965"/>
    </location>
</feature>
<feature type="coiled-coil region" evidence="5">
    <location>
        <begin position="600"/>
        <end position="738"/>
    </location>
</feature>
<protein>
    <recommendedName>
        <fullName evidence="2">Coiled-coil domain-containing protein 39</fullName>
    </recommendedName>
</protein>
<keyword evidence="3 5" id="KW-0175">Coiled coil</keyword>
<comment type="similarity">
    <text evidence="1">Belongs to the CCDC39 family.</text>
</comment>
<dbReference type="PANTHER" id="PTHR18962:SF0">
    <property type="entry name" value="COILED-COIL DOMAIN-CONTAINING PROTEIN 39"/>
    <property type="match status" value="1"/>
</dbReference>
<evidence type="ECO:0000256" key="6">
    <source>
        <dbReference type="SAM" id="MobiDB-lite"/>
    </source>
</evidence>
<proteinExistence type="inferred from homology"/>
<dbReference type="Proteomes" id="UP001286313">
    <property type="component" value="Unassembled WGS sequence"/>
</dbReference>
<evidence type="ECO:0000256" key="2">
    <source>
        <dbReference type="ARBA" id="ARBA00016725"/>
    </source>
</evidence>
<feature type="compositionally biased region" description="Low complexity" evidence="6">
    <location>
        <begin position="873"/>
        <end position="891"/>
    </location>
</feature>
<evidence type="ECO:0000256" key="3">
    <source>
        <dbReference type="ARBA" id="ARBA00023054"/>
    </source>
</evidence>
<dbReference type="PANTHER" id="PTHR18962">
    <property type="entry name" value="COILED-COIL DOMAIN-CONTAINING PROTEIN 39"/>
    <property type="match status" value="1"/>
</dbReference>
<dbReference type="AlphaFoldDB" id="A0AAE1KX91"/>
<dbReference type="Pfam" id="PF24161">
    <property type="entry name" value="CCDC39"/>
    <property type="match status" value="1"/>
</dbReference>
<organism evidence="7 8">
    <name type="scientific">Petrolisthes cinctipes</name>
    <name type="common">Flat porcelain crab</name>
    <dbReference type="NCBI Taxonomy" id="88211"/>
    <lineage>
        <taxon>Eukaryota</taxon>
        <taxon>Metazoa</taxon>
        <taxon>Ecdysozoa</taxon>
        <taxon>Arthropoda</taxon>
        <taxon>Crustacea</taxon>
        <taxon>Multicrustacea</taxon>
        <taxon>Malacostraca</taxon>
        <taxon>Eumalacostraca</taxon>
        <taxon>Eucarida</taxon>
        <taxon>Decapoda</taxon>
        <taxon>Pleocyemata</taxon>
        <taxon>Anomura</taxon>
        <taxon>Galatheoidea</taxon>
        <taxon>Porcellanidae</taxon>
        <taxon>Petrolisthes</taxon>
    </lineage>
</organism>
<name>A0AAE1KX91_PETCI</name>
<dbReference type="GO" id="GO:0005930">
    <property type="term" value="C:axoneme"/>
    <property type="evidence" value="ECO:0007669"/>
    <property type="project" value="InterPro"/>
</dbReference>